<feature type="domain" description="Knr4/Smi1-like" evidence="1">
    <location>
        <begin position="28"/>
        <end position="166"/>
    </location>
</feature>
<reference evidence="2 3" key="1">
    <citation type="journal article" date="2016" name="Front. Microbiol.">
        <title>Comparative Genomic Analysis Reveals a Diverse Repertoire of Genes Involved in Prokaryote-Eukaryote Interactions within the Pseudovibrio Genus.</title>
        <authorList>
            <person name="Romano S."/>
            <person name="Fernandez-Guerra A."/>
            <person name="Reen F.J."/>
            <person name="Glockner F.O."/>
            <person name="Crowley S.P."/>
            <person name="O'Sullivan O."/>
            <person name="Cotter P.D."/>
            <person name="Adams C."/>
            <person name="Dobson A.D."/>
            <person name="O'Gara F."/>
        </authorList>
    </citation>
    <scope>NUCLEOTIDE SEQUENCE [LARGE SCALE GENOMIC DNA]</scope>
    <source>
        <strain evidence="2 3">Ad2</strain>
    </source>
</reference>
<keyword evidence="3" id="KW-1185">Reference proteome</keyword>
<dbReference type="Proteomes" id="UP000076577">
    <property type="component" value="Unassembled WGS sequence"/>
</dbReference>
<evidence type="ECO:0000313" key="2">
    <source>
        <dbReference type="EMBL" id="KZL20246.1"/>
    </source>
</evidence>
<dbReference type="SUPFAM" id="SSF160631">
    <property type="entry name" value="SMI1/KNR4-like"/>
    <property type="match status" value="1"/>
</dbReference>
<proteinExistence type="predicted"/>
<dbReference type="InterPro" id="IPR018958">
    <property type="entry name" value="Knr4/Smi1-like_dom"/>
</dbReference>
<evidence type="ECO:0000259" key="1">
    <source>
        <dbReference type="SMART" id="SM00860"/>
    </source>
</evidence>
<dbReference type="SMART" id="SM00860">
    <property type="entry name" value="SMI1_KNR4"/>
    <property type="match status" value="1"/>
</dbReference>
<dbReference type="Pfam" id="PF09346">
    <property type="entry name" value="SMI1_KNR4"/>
    <property type="match status" value="1"/>
</dbReference>
<dbReference type="AlphaFoldDB" id="A0A165ZT82"/>
<dbReference type="EMBL" id="LMCB01000010">
    <property type="protein sequence ID" value="KZL20246.1"/>
    <property type="molecule type" value="Genomic_DNA"/>
</dbReference>
<gene>
    <name evidence="2" type="ORF">PsAD2_01543</name>
</gene>
<dbReference type="STRING" id="989403.SAMN05421798_1563"/>
<dbReference type="InterPro" id="IPR037883">
    <property type="entry name" value="Knr4/Smi1-like_sf"/>
</dbReference>
<sequence length="194" mass="22777">MANTQVIFKGNVMDVLIYKNEEDWQSVPETEGLISKWELETDIKLPKDYRAFMVKYNGGRPYPCLFKHNVPKELWQMDDDDTVLLGSIYDWKYALERCGDRLEFDEIPAKSIIIGTDPGGTELGLSMEENSFGKVYLIYFAVGPEDDEPVMRTSLLANSFREFVFEKLYENTDQDGHDYWFRRNQEHLTRKVEF</sequence>
<organism evidence="2 3">
    <name type="scientific">Pseudovibrio axinellae</name>
    <dbReference type="NCBI Taxonomy" id="989403"/>
    <lineage>
        <taxon>Bacteria</taxon>
        <taxon>Pseudomonadati</taxon>
        <taxon>Pseudomonadota</taxon>
        <taxon>Alphaproteobacteria</taxon>
        <taxon>Hyphomicrobiales</taxon>
        <taxon>Stappiaceae</taxon>
        <taxon>Pseudovibrio</taxon>
    </lineage>
</organism>
<protein>
    <submittedName>
        <fullName evidence="2">SMI1 / KNR4 family protein</fullName>
    </submittedName>
</protein>
<name>A0A165ZT82_9HYPH</name>
<comment type="caution">
    <text evidence="2">The sequence shown here is derived from an EMBL/GenBank/DDBJ whole genome shotgun (WGS) entry which is preliminary data.</text>
</comment>
<dbReference type="PATRIC" id="fig|989403.3.peg.1641"/>
<accession>A0A165ZT82</accession>
<evidence type="ECO:0000313" key="3">
    <source>
        <dbReference type="Proteomes" id="UP000076577"/>
    </source>
</evidence>
<dbReference type="Gene3D" id="3.40.1580.10">
    <property type="entry name" value="SMI1/KNR4-like"/>
    <property type="match status" value="1"/>
</dbReference>